<dbReference type="InterPro" id="IPR023299">
    <property type="entry name" value="ATPase_P-typ_cyto_dom_N"/>
</dbReference>
<keyword evidence="5 8" id="KW-0472">Membrane</keyword>
<dbReference type="Gene3D" id="2.70.150.10">
    <property type="entry name" value="Calcium-transporting ATPase, cytoplasmic transduction domain A"/>
    <property type="match status" value="1"/>
</dbReference>
<sequence>MGRQGRQHLRLGWALLGLAAGTVLWMRGAGVAAGWVWSAAALPVALHVAAGLWRSLRGGRPGVDVIALAAVLAAVATGEAATAAVIAVMVAGGEALEAWAGARAGSALADLLARTPRRAQRLEGERLEDIPVAAIRPGDLLLVRPGDTVPADGLLADGAATLDLRALTGESLPVALARGAAVQSGAVNAGPAFRLRASHDAAGSTYAAIIRLTEAATASRAPLTRLADRWAVAFVLLTALVAGGAWLATGDPLRALAVLVVATPCPLILAAPVALMAGIGRAARRGIIVKDAGALEQLAGVRTVVFDKTGTLTPGRPALATVDAEPALGRAGALRLAASLAQGSAHPVSTALRDAALEQGMALAPPEAVRETPGGGLRGVVEGRTVLLGGEAYLRDAGLAPAPGFGSDAALAGLGGLVAWLGVDGQVAAAFVLSDTPRPEAARAVRQLRALGLRRLVLLSGDRQAAALAVGRALRLDAVLAEQSPANKIEALRAEAAAAPTAMVGDGVNDAPALAAAQVGIAMGAAGTAAAAEAAGIVLLVDRVDRVAEAIAIARRSRGIALRAIGLGMGASVAAMLPAAAGLLPPLQGALLQEGVDVLAILFALTALRPGRAERRPAALPALAGLAERMAEHAALRSLAEMIRATAERMRAEQAEPATLAALLRQLQEQLLPHQQTEERMLYPAAAQRLGSEAMTALVRMHAEIEILTGRIATALRLAEEGVPWPALIPSLRRTLFALEALLQLHLVAEEDVLAGLEDDGEASARPGPAALPVPAVAR</sequence>
<reference evidence="13" key="1">
    <citation type="submission" date="2017-10" db="EMBL/GenBank/DDBJ databases">
        <authorList>
            <person name="Toshchakov S.V."/>
            <person name="Goeva M.A."/>
        </authorList>
    </citation>
    <scope>NUCLEOTIDE SEQUENCE [LARGE SCALE GENOMIC DNA]</scope>
    <source>
        <strain evidence="13">JR1/69-1-13</strain>
    </source>
</reference>
<dbReference type="EMBL" id="PDOA01000020">
    <property type="protein sequence ID" value="PWC27018.1"/>
    <property type="molecule type" value="Genomic_DNA"/>
</dbReference>
<evidence type="ECO:0000259" key="11">
    <source>
        <dbReference type="Pfam" id="PF01814"/>
    </source>
</evidence>
<protein>
    <recommendedName>
        <fullName evidence="6">P-type Zn(2+) transporter</fullName>
        <ecNumber evidence="6">7.2.2.12</ecNumber>
    </recommendedName>
</protein>
<evidence type="ECO:0000256" key="6">
    <source>
        <dbReference type="ARBA" id="ARBA00039097"/>
    </source>
</evidence>
<dbReference type="PANTHER" id="PTHR48085:SF5">
    <property type="entry name" value="CADMIUM_ZINC-TRANSPORTING ATPASE HMA4-RELATED"/>
    <property type="match status" value="1"/>
</dbReference>
<accession>A0A2U1UZD5</accession>
<dbReference type="InterPro" id="IPR018303">
    <property type="entry name" value="ATPase_P-typ_P_site"/>
</dbReference>
<dbReference type="SUPFAM" id="SSF81665">
    <property type="entry name" value="Calcium ATPase, transmembrane domain M"/>
    <property type="match status" value="1"/>
</dbReference>
<dbReference type="PROSITE" id="PS00154">
    <property type="entry name" value="ATPASE_E1_E2"/>
    <property type="match status" value="1"/>
</dbReference>
<dbReference type="GO" id="GO:0015086">
    <property type="term" value="F:cadmium ion transmembrane transporter activity"/>
    <property type="evidence" value="ECO:0007669"/>
    <property type="project" value="TreeGrafter"/>
</dbReference>
<keyword evidence="3 8" id="KW-0812">Transmembrane</keyword>
<dbReference type="PANTHER" id="PTHR48085">
    <property type="entry name" value="CADMIUM/ZINC-TRANSPORTING ATPASE HMA2-RELATED"/>
    <property type="match status" value="1"/>
</dbReference>
<evidence type="ECO:0000256" key="1">
    <source>
        <dbReference type="ARBA" id="ARBA00004370"/>
    </source>
</evidence>
<evidence type="ECO:0000256" key="3">
    <source>
        <dbReference type="ARBA" id="ARBA00022692"/>
    </source>
</evidence>
<dbReference type="PRINTS" id="PR00119">
    <property type="entry name" value="CATATPASE"/>
</dbReference>
<dbReference type="Proteomes" id="UP000245048">
    <property type="component" value="Unassembled WGS sequence"/>
</dbReference>
<feature type="transmembrane region" description="Helical" evidence="8">
    <location>
        <begin position="255"/>
        <end position="280"/>
    </location>
</feature>
<dbReference type="InterPro" id="IPR023298">
    <property type="entry name" value="ATPase_P-typ_TM_dom_sf"/>
</dbReference>
<dbReference type="InterPro" id="IPR036412">
    <property type="entry name" value="HAD-like_sf"/>
</dbReference>
<feature type="compositionally biased region" description="Low complexity" evidence="9">
    <location>
        <begin position="765"/>
        <end position="779"/>
    </location>
</feature>
<feature type="transmembrane region" description="Helical" evidence="8">
    <location>
        <begin position="230"/>
        <end position="249"/>
    </location>
</feature>
<dbReference type="RefSeq" id="WP_109518763.1">
    <property type="nucleotide sequence ID" value="NZ_PDOA01000020.1"/>
</dbReference>
<evidence type="ECO:0000256" key="7">
    <source>
        <dbReference type="ARBA" id="ARBA00047308"/>
    </source>
</evidence>
<evidence type="ECO:0000256" key="9">
    <source>
        <dbReference type="SAM" id="MobiDB-lite"/>
    </source>
</evidence>
<dbReference type="InterPro" id="IPR023214">
    <property type="entry name" value="HAD_sf"/>
</dbReference>
<dbReference type="NCBIfam" id="TIGR01525">
    <property type="entry name" value="ATPase-IB_hvy"/>
    <property type="match status" value="1"/>
</dbReference>
<dbReference type="Pfam" id="PF00702">
    <property type="entry name" value="Hydrolase"/>
    <property type="match status" value="1"/>
</dbReference>
<dbReference type="NCBIfam" id="TIGR01494">
    <property type="entry name" value="ATPase_P-type"/>
    <property type="match status" value="2"/>
</dbReference>
<name>A0A2U1UZD5_9PROT</name>
<dbReference type="GO" id="GO:0016887">
    <property type="term" value="F:ATP hydrolysis activity"/>
    <property type="evidence" value="ECO:0007669"/>
    <property type="project" value="InterPro"/>
</dbReference>
<evidence type="ECO:0000256" key="8">
    <source>
        <dbReference type="RuleBase" id="RU362081"/>
    </source>
</evidence>
<dbReference type="InterPro" id="IPR059000">
    <property type="entry name" value="ATPase_P-type_domA"/>
</dbReference>
<keyword evidence="8" id="KW-0067">ATP-binding</keyword>
<dbReference type="GO" id="GO:0005886">
    <property type="term" value="C:plasma membrane"/>
    <property type="evidence" value="ECO:0007669"/>
    <property type="project" value="UniProtKB-SubCell"/>
</dbReference>
<dbReference type="InterPro" id="IPR027256">
    <property type="entry name" value="P-typ_ATPase_IB"/>
</dbReference>
<proteinExistence type="inferred from homology"/>
<dbReference type="Gene3D" id="3.40.1110.10">
    <property type="entry name" value="Calcium-transporting ATPase, cytoplasmic domain N"/>
    <property type="match status" value="1"/>
</dbReference>
<feature type="transmembrane region" description="Helical" evidence="8">
    <location>
        <begin position="35"/>
        <end position="53"/>
    </location>
</feature>
<feature type="domain" description="P-type ATPase A" evidence="10">
    <location>
        <begin position="115"/>
        <end position="214"/>
    </location>
</feature>
<evidence type="ECO:0000313" key="12">
    <source>
        <dbReference type="EMBL" id="PWC27018.1"/>
    </source>
</evidence>
<organism evidence="12 13">
    <name type="scientific">Teichococcus aestuarii</name>
    <dbReference type="NCBI Taxonomy" id="568898"/>
    <lineage>
        <taxon>Bacteria</taxon>
        <taxon>Pseudomonadati</taxon>
        <taxon>Pseudomonadota</taxon>
        <taxon>Alphaproteobacteria</taxon>
        <taxon>Acetobacterales</taxon>
        <taxon>Roseomonadaceae</taxon>
        <taxon>Roseomonas</taxon>
    </lineage>
</organism>
<keyword evidence="8" id="KW-0479">Metal-binding</keyword>
<dbReference type="GO" id="GO:0005524">
    <property type="term" value="F:ATP binding"/>
    <property type="evidence" value="ECO:0007669"/>
    <property type="project" value="UniProtKB-UniRule"/>
</dbReference>
<feature type="domain" description="Hemerythrin-like" evidence="11">
    <location>
        <begin position="630"/>
        <end position="755"/>
    </location>
</feature>
<keyword evidence="8" id="KW-0547">Nucleotide-binding</keyword>
<evidence type="ECO:0000256" key="5">
    <source>
        <dbReference type="ARBA" id="ARBA00023136"/>
    </source>
</evidence>
<comment type="subcellular location">
    <subcellularLocation>
        <location evidence="8">Cell membrane</location>
    </subcellularLocation>
    <subcellularLocation>
        <location evidence="1">Membrane</location>
    </subcellularLocation>
</comment>
<feature type="region of interest" description="Disordered" evidence="9">
    <location>
        <begin position="760"/>
        <end position="779"/>
    </location>
</feature>
<dbReference type="Gene3D" id="3.40.50.1000">
    <property type="entry name" value="HAD superfamily/HAD-like"/>
    <property type="match status" value="1"/>
</dbReference>
<keyword evidence="8" id="KW-1003">Cell membrane</keyword>
<evidence type="ECO:0000256" key="4">
    <source>
        <dbReference type="ARBA" id="ARBA00022989"/>
    </source>
</evidence>
<comment type="catalytic activity">
    <reaction evidence="7">
        <text>Zn(2+)(in) + ATP + H2O = Zn(2+)(out) + ADP + phosphate + H(+)</text>
        <dbReference type="Rhea" id="RHEA:20621"/>
        <dbReference type="ChEBI" id="CHEBI:15377"/>
        <dbReference type="ChEBI" id="CHEBI:15378"/>
        <dbReference type="ChEBI" id="CHEBI:29105"/>
        <dbReference type="ChEBI" id="CHEBI:30616"/>
        <dbReference type="ChEBI" id="CHEBI:43474"/>
        <dbReference type="ChEBI" id="CHEBI:456216"/>
        <dbReference type="EC" id="7.2.2.12"/>
    </reaction>
</comment>
<dbReference type="SUPFAM" id="SSF81653">
    <property type="entry name" value="Calcium ATPase, transduction domain A"/>
    <property type="match status" value="1"/>
</dbReference>
<comment type="similarity">
    <text evidence="2 8">Belongs to the cation transport ATPase (P-type) (TC 3.A.3) family. Type IB subfamily.</text>
</comment>
<dbReference type="GO" id="GO:0046872">
    <property type="term" value="F:metal ion binding"/>
    <property type="evidence" value="ECO:0007669"/>
    <property type="project" value="UniProtKB-KW"/>
</dbReference>
<dbReference type="InterPro" id="IPR001757">
    <property type="entry name" value="P_typ_ATPase"/>
</dbReference>
<feature type="transmembrane region" description="Helical" evidence="8">
    <location>
        <begin position="65"/>
        <end position="90"/>
    </location>
</feature>
<dbReference type="EC" id="7.2.2.12" evidence="6"/>
<feature type="transmembrane region" description="Helical" evidence="8">
    <location>
        <begin position="12"/>
        <end position="29"/>
    </location>
</feature>
<dbReference type="OrthoDB" id="9760802at2"/>
<comment type="caution">
    <text evidence="12">The sequence shown here is derived from an EMBL/GenBank/DDBJ whole genome shotgun (WGS) entry which is preliminary data.</text>
</comment>
<dbReference type="Pfam" id="PF01814">
    <property type="entry name" value="Hemerythrin"/>
    <property type="match status" value="1"/>
</dbReference>
<dbReference type="AlphaFoldDB" id="A0A2U1UZD5"/>
<evidence type="ECO:0000256" key="2">
    <source>
        <dbReference type="ARBA" id="ARBA00006024"/>
    </source>
</evidence>
<dbReference type="InterPro" id="IPR008250">
    <property type="entry name" value="ATPase_P-typ_transduc_dom_A_sf"/>
</dbReference>
<keyword evidence="4 8" id="KW-1133">Transmembrane helix</keyword>
<dbReference type="GO" id="GO:0016463">
    <property type="term" value="F:P-type zinc transporter activity"/>
    <property type="evidence" value="ECO:0007669"/>
    <property type="project" value="UniProtKB-EC"/>
</dbReference>
<feature type="transmembrane region" description="Helical" evidence="8">
    <location>
        <begin position="560"/>
        <end position="584"/>
    </location>
</feature>
<dbReference type="InterPro" id="IPR012312">
    <property type="entry name" value="Hemerythrin-like"/>
</dbReference>
<dbReference type="Pfam" id="PF00122">
    <property type="entry name" value="E1-E2_ATPase"/>
    <property type="match status" value="1"/>
</dbReference>
<dbReference type="InterPro" id="IPR051014">
    <property type="entry name" value="Cation_Transport_ATPase_IB"/>
</dbReference>
<evidence type="ECO:0000313" key="13">
    <source>
        <dbReference type="Proteomes" id="UP000245048"/>
    </source>
</evidence>
<keyword evidence="13" id="KW-1185">Reference proteome</keyword>
<gene>
    <name evidence="12" type="ORF">CR165_20240</name>
</gene>
<evidence type="ECO:0000259" key="10">
    <source>
        <dbReference type="Pfam" id="PF00122"/>
    </source>
</evidence>
<dbReference type="SUPFAM" id="SSF56784">
    <property type="entry name" value="HAD-like"/>
    <property type="match status" value="1"/>
</dbReference>
<dbReference type="Gene3D" id="1.20.120.520">
    <property type="entry name" value="nmb1532 protein domain like"/>
    <property type="match status" value="1"/>
</dbReference>